<evidence type="ECO:0000313" key="2">
    <source>
        <dbReference type="Proteomes" id="UP001161691"/>
    </source>
</evidence>
<dbReference type="InterPro" id="IPR013078">
    <property type="entry name" value="His_Pase_superF_clade-1"/>
</dbReference>
<evidence type="ECO:0000313" key="1">
    <source>
        <dbReference type="EMBL" id="MDI4646926.1"/>
    </source>
</evidence>
<dbReference type="SMART" id="SM00855">
    <property type="entry name" value="PGAM"/>
    <property type="match status" value="1"/>
</dbReference>
<organism evidence="1 2">
    <name type="scientific">Cohnella hashimotonis</name>
    <dbReference type="NCBI Taxonomy" id="2826895"/>
    <lineage>
        <taxon>Bacteria</taxon>
        <taxon>Bacillati</taxon>
        <taxon>Bacillota</taxon>
        <taxon>Bacilli</taxon>
        <taxon>Bacillales</taxon>
        <taxon>Paenibacillaceae</taxon>
        <taxon>Cohnella</taxon>
    </lineage>
</organism>
<dbReference type="EMBL" id="JAGRPV010000001">
    <property type="protein sequence ID" value="MDI4646926.1"/>
    <property type="molecule type" value="Genomic_DNA"/>
</dbReference>
<dbReference type="InterPro" id="IPR029033">
    <property type="entry name" value="His_PPase_superfam"/>
</dbReference>
<dbReference type="CDD" id="cd07067">
    <property type="entry name" value="HP_PGM_like"/>
    <property type="match status" value="1"/>
</dbReference>
<dbReference type="Proteomes" id="UP001161691">
    <property type="component" value="Unassembled WGS sequence"/>
</dbReference>
<dbReference type="PANTHER" id="PTHR48100">
    <property type="entry name" value="BROAD-SPECIFICITY PHOSPHATASE YOR283W-RELATED"/>
    <property type="match status" value="1"/>
</dbReference>
<comment type="caution">
    <text evidence="1">The sequence shown here is derived from an EMBL/GenBank/DDBJ whole genome shotgun (WGS) entry which is preliminary data.</text>
</comment>
<gene>
    <name evidence="1" type="ORF">KB449_18265</name>
</gene>
<dbReference type="Pfam" id="PF00300">
    <property type="entry name" value="His_Phos_1"/>
    <property type="match status" value="1"/>
</dbReference>
<protein>
    <submittedName>
        <fullName evidence="1">Histidine phosphatase family protein</fullName>
    </submittedName>
</protein>
<proteinExistence type="predicted"/>
<dbReference type="RefSeq" id="WP_282909736.1">
    <property type="nucleotide sequence ID" value="NZ_JAGRPV010000001.1"/>
</dbReference>
<accession>A0ABT6TJB3</accession>
<dbReference type="PANTHER" id="PTHR48100:SF59">
    <property type="entry name" value="ADENOSYLCOBALAMIN_ALPHA-RIBAZOLE PHOSPHATASE"/>
    <property type="match status" value="1"/>
</dbReference>
<dbReference type="SUPFAM" id="SSF53254">
    <property type="entry name" value="Phosphoglycerate mutase-like"/>
    <property type="match status" value="1"/>
</dbReference>
<sequence>MTIFFLIRHGEPQWDINEKYKLKGHGRDLVPLTPNGIQQVYEASKDDRLKKAQIILSSPYTRALQTAAILSKQLNIEVQVEFDLREWQPDLSFQFDTLEQLKELGDDFDKHKGIYPEGETRLWESSLMMKTRIESVMNRYLNFEYVIIAGHGMIFRTQYQIDEIPHAYIIELKKKKL</sequence>
<reference evidence="1" key="1">
    <citation type="submission" date="2023-04" db="EMBL/GenBank/DDBJ databases">
        <title>Comparative genomic analysis of Cohnella hashimotonis sp. nov., isolated from the International Space Station.</title>
        <authorList>
            <person name="Venkateswaran K."/>
            <person name="Simpson A."/>
        </authorList>
    </citation>
    <scope>NUCLEOTIDE SEQUENCE</scope>
    <source>
        <strain evidence="1">F6_2S_P_1</strain>
    </source>
</reference>
<dbReference type="Gene3D" id="3.40.50.1240">
    <property type="entry name" value="Phosphoglycerate mutase-like"/>
    <property type="match status" value="1"/>
</dbReference>
<dbReference type="InterPro" id="IPR050275">
    <property type="entry name" value="PGM_Phosphatase"/>
</dbReference>
<keyword evidence="2" id="KW-1185">Reference proteome</keyword>
<name>A0ABT6TJB3_9BACL</name>